<evidence type="ECO:0000313" key="3">
    <source>
        <dbReference type="EMBL" id="MFC5546981.1"/>
    </source>
</evidence>
<dbReference type="PROSITE" id="PS51257">
    <property type="entry name" value="PROKAR_LIPOPROTEIN"/>
    <property type="match status" value="1"/>
</dbReference>
<protein>
    <submittedName>
        <fullName evidence="3">DUF6438 domain-containing protein</fullName>
    </submittedName>
</protein>
<dbReference type="RefSeq" id="WP_379765407.1">
    <property type="nucleotide sequence ID" value="NZ_JBHSMZ010000001.1"/>
</dbReference>
<dbReference type="EMBL" id="JBHSMZ010000001">
    <property type="protein sequence ID" value="MFC5546981.1"/>
    <property type="molecule type" value="Genomic_DNA"/>
</dbReference>
<accession>A0ABW0RSG3</accession>
<dbReference type="Proteomes" id="UP001596086">
    <property type="component" value="Unassembled WGS sequence"/>
</dbReference>
<name>A0ABW0RSG3_9BURK</name>
<sequence length="177" mass="18763">MKQAAIASLAMLALTVSGCARHPDAPPAAKDTKDTKAIQGFDAIHLERTACFGECPVYQLDIARDGSGSFTGKEFVKAKGVREVRLSPGDVALMSAVLERSGFASWKASYLSAEDGCTTMYTDNPSVTISVTKGGKTKTVMLYQGCSGPAVPTEAVDWLANTIDFLANIRALTLLPR</sequence>
<evidence type="ECO:0000256" key="1">
    <source>
        <dbReference type="SAM" id="SignalP"/>
    </source>
</evidence>
<comment type="caution">
    <text evidence="3">The sequence shown here is derived from an EMBL/GenBank/DDBJ whole genome shotgun (WGS) entry which is preliminary data.</text>
</comment>
<reference evidence="4" key="1">
    <citation type="journal article" date="2019" name="Int. J. Syst. Evol. Microbiol.">
        <title>The Global Catalogue of Microorganisms (GCM) 10K type strain sequencing project: providing services to taxonomists for standard genome sequencing and annotation.</title>
        <authorList>
            <consortium name="The Broad Institute Genomics Platform"/>
            <consortium name="The Broad Institute Genome Sequencing Center for Infectious Disease"/>
            <person name="Wu L."/>
            <person name="Ma J."/>
        </authorList>
    </citation>
    <scope>NUCLEOTIDE SEQUENCE [LARGE SCALE GENOMIC DNA]</scope>
    <source>
        <strain evidence="4">CGMCC 4.5798</strain>
    </source>
</reference>
<keyword evidence="4" id="KW-1185">Reference proteome</keyword>
<feature type="signal peptide" evidence="1">
    <location>
        <begin position="1"/>
        <end position="22"/>
    </location>
</feature>
<dbReference type="Pfam" id="PF20033">
    <property type="entry name" value="DUF6438"/>
    <property type="match status" value="1"/>
</dbReference>
<dbReference type="InterPro" id="IPR045497">
    <property type="entry name" value="DUF6438"/>
</dbReference>
<feature type="chain" id="PRO_5045810479" evidence="1">
    <location>
        <begin position="23"/>
        <end position="177"/>
    </location>
</feature>
<feature type="domain" description="DUF6438" evidence="2">
    <location>
        <begin position="43"/>
        <end position="165"/>
    </location>
</feature>
<organism evidence="3 4">
    <name type="scientific">Massilia aerilata</name>
    <dbReference type="NCBI Taxonomy" id="453817"/>
    <lineage>
        <taxon>Bacteria</taxon>
        <taxon>Pseudomonadati</taxon>
        <taxon>Pseudomonadota</taxon>
        <taxon>Betaproteobacteria</taxon>
        <taxon>Burkholderiales</taxon>
        <taxon>Oxalobacteraceae</taxon>
        <taxon>Telluria group</taxon>
        <taxon>Massilia</taxon>
    </lineage>
</organism>
<proteinExistence type="predicted"/>
<evidence type="ECO:0000259" key="2">
    <source>
        <dbReference type="Pfam" id="PF20033"/>
    </source>
</evidence>
<gene>
    <name evidence="3" type="ORF">ACFPO9_00450</name>
</gene>
<evidence type="ECO:0000313" key="4">
    <source>
        <dbReference type="Proteomes" id="UP001596086"/>
    </source>
</evidence>
<keyword evidence="1" id="KW-0732">Signal</keyword>